<evidence type="ECO:0000256" key="4">
    <source>
        <dbReference type="ARBA" id="ARBA00023136"/>
    </source>
</evidence>
<evidence type="ECO:0000256" key="6">
    <source>
        <dbReference type="SAM" id="Phobius"/>
    </source>
</evidence>
<accession>A0A833PI08</accession>
<keyword evidence="4 6" id="KW-0472">Membrane</keyword>
<dbReference type="CDD" id="cd16425">
    <property type="entry name" value="TrbF"/>
    <property type="match status" value="1"/>
</dbReference>
<dbReference type="NCBIfam" id="NF010446">
    <property type="entry name" value="PRK13872.1"/>
    <property type="match status" value="1"/>
</dbReference>
<evidence type="ECO:0000313" key="8">
    <source>
        <dbReference type="EMBL" id="KAF1028115.1"/>
    </source>
</evidence>
<dbReference type="Pfam" id="PF04335">
    <property type="entry name" value="VirB8"/>
    <property type="match status" value="1"/>
</dbReference>
<feature type="domain" description="Bacterial virulence protein VirB8" evidence="7">
    <location>
        <begin position="23"/>
        <end position="228"/>
    </location>
</feature>
<keyword evidence="3 6" id="KW-1133">Transmembrane helix</keyword>
<dbReference type="SUPFAM" id="SSF54427">
    <property type="entry name" value="NTF2-like"/>
    <property type="match status" value="1"/>
</dbReference>
<feature type="transmembrane region" description="Helical" evidence="6">
    <location>
        <begin position="44"/>
        <end position="65"/>
    </location>
</feature>
<sequence>MKKQSSPKSTPVENSPGKNPYMDARREWNERYGSYIAQAKNWRLIALGSMLVALVAVCGNVYIGAQNKLVPYVVQVDKLGTTVATARADVARRPDDRVIQAQLASFIDASRSIYTDAAAQNKQIKVVYSMLRPKGASYNKMNSYYQKNNPFQRAQTETVSIELKSALPMTANTWQIEWIETKTDREGMTIGTANMQAILTIGLNPPKDEATIMMNPMGVYVDDFSWSAKL</sequence>
<dbReference type="Proteomes" id="UP000490535">
    <property type="component" value="Unassembled WGS sequence"/>
</dbReference>
<dbReference type="GO" id="GO:0016020">
    <property type="term" value="C:membrane"/>
    <property type="evidence" value="ECO:0007669"/>
    <property type="project" value="UniProtKB-SubCell"/>
</dbReference>
<evidence type="ECO:0000256" key="1">
    <source>
        <dbReference type="ARBA" id="ARBA00004167"/>
    </source>
</evidence>
<reference evidence="9" key="1">
    <citation type="journal article" date="2020" name="MBio">
        <title>Horizontal gene transfer to a defensive symbiont with a reduced genome amongst a multipartite beetle microbiome.</title>
        <authorList>
            <person name="Waterworth S.C."/>
            <person name="Florez L.V."/>
            <person name="Rees E.R."/>
            <person name="Hertweck C."/>
            <person name="Kaltenpoth M."/>
            <person name="Kwan J.C."/>
        </authorList>
    </citation>
    <scope>NUCLEOTIDE SEQUENCE [LARGE SCALE GENOMIC DNA]</scope>
</reference>
<evidence type="ECO:0000256" key="3">
    <source>
        <dbReference type="ARBA" id="ARBA00022989"/>
    </source>
</evidence>
<dbReference type="EMBL" id="WNDP01000003">
    <property type="protein sequence ID" value="KAF1028115.1"/>
    <property type="molecule type" value="Genomic_DNA"/>
</dbReference>
<dbReference type="InterPro" id="IPR035658">
    <property type="entry name" value="TrbF"/>
</dbReference>
<evidence type="ECO:0000256" key="2">
    <source>
        <dbReference type="ARBA" id="ARBA00022692"/>
    </source>
</evidence>
<keyword evidence="2 6" id="KW-0812">Transmembrane</keyword>
<dbReference type="InterPro" id="IPR032710">
    <property type="entry name" value="NTF2-like_dom_sf"/>
</dbReference>
<protein>
    <recommendedName>
        <fullName evidence="7">Bacterial virulence protein VirB8 domain-containing protein</fullName>
    </recommendedName>
</protein>
<evidence type="ECO:0000313" key="9">
    <source>
        <dbReference type="Proteomes" id="UP000490535"/>
    </source>
</evidence>
<evidence type="ECO:0000259" key="7">
    <source>
        <dbReference type="Pfam" id="PF04335"/>
    </source>
</evidence>
<feature type="region of interest" description="Disordered" evidence="5">
    <location>
        <begin position="1"/>
        <end position="22"/>
    </location>
</feature>
<dbReference type="InterPro" id="IPR007430">
    <property type="entry name" value="VirB8"/>
</dbReference>
<evidence type="ECO:0000256" key="5">
    <source>
        <dbReference type="SAM" id="MobiDB-lite"/>
    </source>
</evidence>
<organism evidence="8 9">
    <name type="scientific">Acinetobacter bereziniae</name>
    <name type="common">Acinetobacter genomosp. 10</name>
    <dbReference type="NCBI Taxonomy" id="106648"/>
    <lineage>
        <taxon>Bacteria</taxon>
        <taxon>Pseudomonadati</taxon>
        <taxon>Pseudomonadota</taxon>
        <taxon>Gammaproteobacteria</taxon>
        <taxon>Moraxellales</taxon>
        <taxon>Moraxellaceae</taxon>
        <taxon>Acinetobacter</taxon>
    </lineage>
</organism>
<gene>
    <name evidence="8" type="ORF">GAK29_00211</name>
</gene>
<comment type="subcellular location">
    <subcellularLocation>
        <location evidence="1">Membrane</location>
        <topology evidence="1">Single-pass membrane protein</topology>
    </subcellularLocation>
</comment>
<dbReference type="AlphaFoldDB" id="A0A833PI08"/>
<name>A0A833PI08_ACIBZ</name>
<proteinExistence type="predicted"/>
<feature type="compositionally biased region" description="Polar residues" evidence="5">
    <location>
        <begin position="1"/>
        <end position="17"/>
    </location>
</feature>
<comment type="caution">
    <text evidence="8">The sequence shown here is derived from an EMBL/GenBank/DDBJ whole genome shotgun (WGS) entry which is preliminary data.</text>
</comment>
<dbReference type="Gene3D" id="3.10.450.230">
    <property type="entry name" value="VirB8 protein"/>
    <property type="match status" value="1"/>
</dbReference>